<evidence type="ECO:0000313" key="4">
    <source>
        <dbReference type="Proteomes" id="UP000295781"/>
    </source>
</evidence>
<keyword evidence="2" id="KW-0732">Signal</keyword>
<feature type="chain" id="PRO_5020835558" evidence="2">
    <location>
        <begin position="20"/>
        <end position="169"/>
    </location>
</feature>
<dbReference type="Proteomes" id="UP000295781">
    <property type="component" value="Chromosome"/>
</dbReference>
<evidence type="ECO:0000313" key="3">
    <source>
        <dbReference type="EMBL" id="AUX21843.1"/>
    </source>
</evidence>
<dbReference type="AlphaFoldDB" id="A0A4P2PZA2"/>
<organism evidence="3 4">
    <name type="scientific">Sorangium cellulosum</name>
    <name type="common">Polyangium cellulosum</name>
    <dbReference type="NCBI Taxonomy" id="56"/>
    <lineage>
        <taxon>Bacteria</taxon>
        <taxon>Pseudomonadati</taxon>
        <taxon>Myxococcota</taxon>
        <taxon>Polyangia</taxon>
        <taxon>Polyangiales</taxon>
        <taxon>Polyangiaceae</taxon>
        <taxon>Sorangium</taxon>
    </lineage>
</organism>
<protein>
    <submittedName>
        <fullName evidence="3">Lipoprotein</fullName>
    </submittedName>
</protein>
<feature type="signal peptide" evidence="2">
    <location>
        <begin position="1"/>
        <end position="19"/>
    </location>
</feature>
<gene>
    <name evidence="3" type="primary">nlpC</name>
    <name evidence="3" type="ORF">SOCEGT47_023380</name>
</gene>
<reference evidence="3 4" key="1">
    <citation type="submission" date="2015-09" db="EMBL/GenBank/DDBJ databases">
        <title>Sorangium comparison.</title>
        <authorList>
            <person name="Zaburannyi N."/>
            <person name="Bunk B."/>
            <person name="Overmann J."/>
            <person name="Mueller R."/>
        </authorList>
    </citation>
    <scope>NUCLEOTIDE SEQUENCE [LARGE SCALE GENOMIC DNA]</scope>
    <source>
        <strain evidence="3 4">So ceGT47</strain>
    </source>
</reference>
<accession>A0A4P2PZA2</accession>
<sequence length="169" mass="16575">MPCHRVIALLSLTTWFAFAGCEADPGTVNVMPLYVTTTSTTSTGGGGGGDVGTTTSTTSAGGEGGGPVECTCEAGLTCCGPACVNMASDPLNCGACGARCGAEEACIQGECKDPCDPDFGCEEGLCCGQACCGPGALCCDYGASADAPDLHCQEPVNGTCPLACSGCEN</sequence>
<keyword evidence="3" id="KW-0449">Lipoprotein</keyword>
<dbReference type="EMBL" id="CP012670">
    <property type="protein sequence ID" value="AUX21843.1"/>
    <property type="molecule type" value="Genomic_DNA"/>
</dbReference>
<evidence type="ECO:0000256" key="2">
    <source>
        <dbReference type="SAM" id="SignalP"/>
    </source>
</evidence>
<evidence type="ECO:0000256" key="1">
    <source>
        <dbReference type="SAM" id="MobiDB-lite"/>
    </source>
</evidence>
<proteinExistence type="predicted"/>
<dbReference type="PROSITE" id="PS51257">
    <property type="entry name" value="PROKAR_LIPOPROTEIN"/>
    <property type="match status" value="1"/>
</dbReference>
<feature type="region of interest" description="Disordered" evidence="1">
    <location>
        <begin position="41"/>
        <end position="61"/>
    </location>
</feature>
<name>A0A4P2PZA2_SORCE</name>